<evidence type="ECO:0000259" key="2">
    <source>
        <dbReference type="Pfam" id="PF08719"/>
    </source>
</evidence>
<dbReference type="Proteomes" id="UP000828390">
    <property type="component" value="Unassembled WGS sequence"/>
</dbReference>
<dbReference type="Pfam" id="PF08719">
    <property type="entry name" value="NADAR"/>
    <property type="match status" value="1"/>
</dbReference>
<feature type="region of interest" description="Disordered" evidence="1">
    <location>
        <begin position="1"/>
        <end position="23"/>
    </location>
</feature>
<protein>
    <recommendedName>
        <fullName evidence="2">NADAR domain-containing protein</fullName>
    </recommendedName>
</protein>
<dbReference type="Gene3D" id="1.10.357.40">
    <property type="entry name" value="YbiA-like"/>
    <property type="match status" value="1"/>
</dbReference>
<dbReference type="EMBL" id="JAIWYP010000003">
    <property type="protein sequence ID" value="KAH3856634.1"/>
    <property type="molecule type" value="Genomic_DNA"/>
</dbReference>
<evidence type="ECO:0000313" key="4">
    <source>
        <dbReference type="Proteomes" id="UP000828390"/>
    </source>
</evidence>
<feature type="domain" description="NADAR" evidence="2">
    <location>
        <begin position="287"/>
        <end position="388"/>
    </location>
</feature>
<sequence>METFTYQPTSEQSSLLLDSTQQLGEEKRVESSIVTAAEPSFLKRKSTSSVSSLSDDDESESKKEKVFDNEEPIVLTKEEEEALDRLKIQLVVLIKRYPEIFLVGKSIDLTSEKDDEPMSQQRQSKESPVCTTTTTTTTTSTITTTTTTSTTTLCPFNLTRKDDKEKPELRALAPQTKTNESADMITIAEEEREKLVADQLATSLEQTTITTTPSDEKEDENQPQTSTLRRSTRQTKRPNYFSNSEFVCSKKDSMSREMNQSSSVDIVANDKREITIPGCRETEEFVFFYEPECPFSSYYPRSFTDPKNGITYNCVQQYIQYVKAKVFLDLDAMEFIMDSSDPKEQRQLGHHVAFFKQKAWDLVKERIATRGNRLKFEQHDDSAEKLTQRHINRMQRCWTCLCVPVYCRCTKY</sequence>
<keyword evidence="4" id="KW-1185">Reference proteome</keyword>
<feature type="region of interest" description="Disordered" evidence="1">
    <location>
        <begin position="204"/>
        <end position="235"/>
    </location>
</feature>
<name>A0A9D4R6D5_DREPO</name>
<reference evidence="3" key="2">
    <citation type="submission" date="2020-11" db="EMBL/GenBank/DDBJ databases">
        <authorList>
            <person name="McCartney M.A."/>
            <person name="Auch B."/>
            <person name="Kono T."/>
            <person name="Mallez S."/>
            <person name="Becker A."/>
            <person name="Gohl D.M."/>
            <person name="Silverstein K.A.T."/>
            <person name="Koren S."/>
            <person name="Bechman K.B."/>
            <person name="Herman A."/>
            <person name="Abrahante J.E."/>
            <person name="Garbe J."/>
        </authorList>
    </citation>
    <scope>NUCLEOTIDE SEQUENCE</scope>
    <source>
        <strain evidence="3">Duluth1</strain>
        <tissue evidence="3">Whole animal</tissue>
    </source>
</reference>
<gene>
    <name evidence="3" type="ORF">DPMN_099226</name>
</gene>
<dbReference type="InterPro" id="IPR037238">
    <property type="entry name" value="YbiA-like_sf"/>
</dbReference>
<dbReference type="InterPro" id="IPR012816">
    <property type="entry name" value="NADAR"/>
</dbReference>
<evidence type="ECO:0000313" key="3">
    <source>
        <dbReference type="EMBL" id="KAH3856634.1"/>
    </source>
</evidence>
<feature type="compositionally biased region" description="Low complexity" evidence="1">
    <location>
        <begin position="10"/>
        <end position="23"/>
    </location>
</feature>
<feature type="compositionally biased region" description="Polar residues" evidence="1">
    <location>
        <begin position="204"/>
        <end position="213"/>
    </location>
</feature>
<evidence type="ECO:0000256" key="1">
    <source>
        <dbReference type="SAM" id="MobiDB-lite"/>
    </source>
</evidence>
<feature type="region of interest" description="Disordered" evidence="1">
    <location>
        <begin position="161"/>
        <end position="182"/>
    </location>
</feature>
<reference evidence="3" key="1">
    <citation type="journal article" date="2019" name="bioRxiv">
        <title>The Genome of the Zebra Mussel, Dreissena polymorpha: A Resource for Invasive Species Research.</title>
        <authorList>
            <person name="McCartney M.A."/>
            <person name="Auch B."/>
            <person name="Kono T."/>
            <person name="Mallez S."/>
            <person name="Zhang Y."/>
            <person name="Obille A."/>
            <person name="Becker A."/>
            <person name="Abrahante J.E."/>
            <person name="Garbe J."/>
            <person name="Badalamenti J.P."/>
            <person name="Herman A."/>
            <person name="Mangelson H."/>
            <person name="Liachko I."/>
            <person name="Sullivan S."/>
            <person name="Sone E.D."/>
            <person name="Koren S."/>
            <person name="Silverstein K.A.T."/>
            <person name="Beckman K.B."/>
            <person name="Gohl D.M."/>
        </authorList>
    </citation>
    <scope>NUCLEOTIDE SEQUENCE</scope>
    <source>
        <strain evidence="3">Duluth1</strain>
        <tissue evidence="3">Whole animal</tissue>
    </source>
</reference>
<organism evidence="3 4">
    <name type="scientific">Dreissena polymorpha</name>
    <name type="common">Zebra mussel</name>
    <name type="synonym">Mytilus polymorpha</name>
    <dbReference type="NCBI Taxonomy" id="45954"/>
    <lineage>
        <taxon>Eukaryota</taxon>
        <taxon>Metazoa</taxon>
        <taxon>Spiralia</taxon>
        <taxon>Lophotrochozoa</taxon>
        <taxon>Mollusca</taxon>
        <taxon>Bivalvia</taxon>
        <taxon>Autobranchia</taxon>
        <taxon>Heteroconchia</taxon>
        <taxon>Euheterodonta</taxon>
        <taxon>Imparidentia</taxon>
        <taxon>Neoheterodontei</taxon>
        <taxon>Myida</taxon>
        <taxon>Dreissenoidea</taxon>
        <taxon>Dreissenidae</taxon>
        <taxon>Dreissena</taxon>
    </lineage>
</organism>
<dbReference type="CDD" id="cd15457">
    <property type="entry name" value="NADAR"/>
    <property type="match status" value="1"/>
</dbReference>
<proteinExistence type="predicted"/>
<accession>A0A9D4R6D5</accession>
<comment type="caution">
    <text evidence="3">The sequence shown here is derived from an EMBL/GenBank/DDBJ whole genome shotgun (WGS) entry which is preliminary data.</text>
</comment>
<feature type="region of interest" description="Disordered" evidence="1">
    <location>
        <begin position="42"/>
        <end position="66"/>
    </location>
</feature>
<feature type="region of interest" description="Disordered" evidence="1">
    <location>
        <begin position="112"/>
        <end position="134"/>
    </location>
</feature>
<dbReference type="AlphaFoldDB" id="A0A9D4R6D5"/>
<dbReference type="SUPFAM" id="SSF143990">
    <property type="entry name" value="YbiA-like"/>
    <property type="match status" value="1"/>
</dbReference>